<keyword evidence="1" id="KW-0862">Zinc</keyword>
<keyword evidence="1" id="KW-0963">Cytoplasm</keyword>
<protein>
    <recommendedName>
        <fullName evidence="1">Protein transport protein SEC23</fullName>
    </recommendedName>
</protein>
<name>A0ABQ7MD16_BRACM</name>
<dbReference type="Gene3D" id="1.20.120.730">
    <property type="entry name" value="Sec23/Sec24 helical domain"/>
    <property type="match status" value="1"/>
</dbReference>
<dbReference type="InterPro" id="IPR036180">
    <property type="entry name" value="Gelsolin-like_dom_sf"/>
</dbReference>
<feature type="non-terminal residue" evidence="2">
    <location>
        <position position="1"/>
    </location>
</feature>
<dbReference type="SUPFAM" id="SSF81811">
    <property type="entry name" value="Helical domain of Sec23/24"/>
    <property type="match status" value="1"/>
</dbReference>
<comment type="caution">
    <text evidence="2">The sequence shown here is derived from an EMBL/GenBank/DDBJ whole genome shotgun (WGS) entry which is preliminary data.</text>
</comment>
<keyword evidence="1" id="KW-0479">Metal-binding</keyword>
<dbReference type="Gene3D" id="3.40.20.10">
    <property type="entry name" value="Severin"/>
    <property type="match status" value="1"/>
</dbReference>
<gene>
    <name evidence="2" type="primary">A05p015490.1_BraROA</name>
    <name evidence="2" type="ORF">IGI04_018444</name>
</gene>
<organism evidence="2 3">
    <name type="scientific">Brassica rapa subsp. trilocularis</name>
    <dbReference type="NCBI Taxonomy" id="1813537"/>
    <lineage>
        <taxon>Eukaryota</taxon>
        <taxon>Viridiplantae</taxon>
        <taxon>Streptophyta</taxon>
        <taxon>Embryophyta</taxon>
        <taxon>Tracheophyta</taxon>
        <taxon>Spermatophyta</taxon>
        <taxon>Magnoliopsida</taxon>
        <taxon>eudicotyledons</taxon>
        <taxon>Gunneridae</taxon>
        <taxon>Pentapetalae</taxon>
        <taxon>rosids</taxon>
        <taxon>malvids</taxon>
        <taxon>Brassicales</taxon>
        <taxon>Brassicaceae</taxon>
        <taxon>Brassiceae</taxon>
        <taxon>Brassica</taxon>
    </lineage>
</organism>
<comment type="function">
    <text evidence="1">Component of the coat protein complex II (COPII) which promotes the formation of transport vesicles from the endoplasmic reticulum (ER). The coat has two main functions, the physical deformation of the endoplasmic reticulum membrane into vesicles and the selection of cargo molecules.</text>
</comment>
<evidence type="ECO:0000256" key="1">
    <source>
        <dbReference type="RuleBase" id="RU365030"/>
    </source>
</evidence>
<proteinExistence type="inferred from homology"/>
<accession>A0ABQ7MD16</accession>
<comment type="subcellular location">
    <subcellularLocation>
        <location evidence="1">Cytoplasmic vesicle</location>
        <location evidence="1">COPII-coated vesicle membrane</location>
        <topology evidence="1">Peripheral membrane protein</topology>
        <orientation evidence="1">Cytoplasmic side</orientation>
    </subcellularLocation>
    <subcellularLocation>
        <location evidence="1">Endoplasmic reticulum membrane</location>
        <topology evidence="1">Peripheral membrane protein</topology>
        <orientation evidence="1">Cytoplasmic side</orientation>
    </subcellularLocation>
</comment>
<dbReference type="PANTHER" id="PTHR11141:SF23">
    <property type="entry name" value="PROTEIN TRANSPORT PROTEIN SEC23 B"/>
    <property type="match status" value="1"/>
</dbReference>
<keyword evidence="1" id="KW-0256">Endoplasmic reticulum</keyword>
<keyword evidence="1" id="KW-0813">Transport</keyword>
<evidence type="ECO:0000313" key="3">
    <source>
        <dbReference type="Proteomes" id="UP000823674"/>
    </source>
</evidence>
<sequence>VFNNSPDETAYSRMLLNRENISNAAVMIQPSLTAYSFNSIPQAALLDVVSIASDQPQEDAQMIAHGLFPMPRLVVCDQHGSQASFLLAKLNPSASYNNASEMNTGSDVIFTDDASLEVFYQHLQKLAVQIMRKTATK</sequence>
<comment type="similarity">
    <text evidence="1">Belongs to the SEC23/SEC24 family. SEC23 subfamily.</text>
</comment>
<keyword evidence="1" id="KW-0653">Protein transport</keyword>
<dbReference type="InterPro" id="IPR037364">
    <property type="entry name" value="Sec23"/>
</dbReference>
<keyword evidence="1" id="KW-0931">ER-Golgi transport</keyword>
<feature type="non-terminal residue" evidence="2">
    <location>
        <position position="137"/>
    </location>
</feature>
<keyword evidence="1" id="KW-0472">Membrane</keyword>
<reference evidence="2 3" key="1">
    <citation type="submission" date="2021-03" db="EMBL/GenBank/DDBJ databases">
        <authorList>
            <person name="King G.J."/>
            <person name="Bancroft I."/>
            <person name="Baten A."/>
            <person name="Bloomfield J."/>
            <person name="Borpatragohain P."/>
            <person name="He Z."/>
            <person name="Irish N."/>
            <person name="Irwin J."/>
            <person name="Liu K."/>
            <person name="Mauleon R.P."/>
            <person name="Moore J."/>
            <person name="Morris R."/>
            <person name="Ostergaard L."/>
            <person name="Wang B."/>
            <person name="Wells R."/>
        </authorList>
    </citation>
    <scope>NUCLEOTIDE SEQUENCE [LARGE SCALE GENOMIC DNA]</scope>
    <source>
        <strain evidence="2">R-o-18</strain>
        <tissue evidence="2">Leaf</tissue>
    </source>
</reference>
<keyword evidence="1" id="KW-0968">Cytoplasmic vesicle</keyword>
<dbReference type="Proteomes" id="UP000823674">
    <property type="component" value="Chromosome A05"/>
</dbReference>
<dbReference type="EMBL" id="JADBGQ010000005">
    <property type="protein sequence ID" value="KAG5396630.1"/>
    <property type="molecule type" value="Genomic_DNA"/>
</dbReference>
<dbReference type="InterPro" id="IPR036175">
    <property type="entry name" value="Sec23/24_helical_dom_sf"/>
</dbReference>
<dbReference type="InterPro" id="IPR029006">
    <property type="entry name" value="ADF-H/Gelsolin-like_dom_sf"/>
</dbReference>
<dbReference type="SUPFAM" id="SSF82754">
    <property type="entry name" value="C-terminal, gelsolin-like domain of Sec23/24"/>
    <property type="match status" value="1"/>
</dbReference>
<evidence type="ECO:0000313" key="2">
    <source>
        <dbReference type="EMBL" id="KAG5396630.1"/>
    </source>
</evidence>
<keyword evidence="3" id="KW-1185">Reference proteome</keyword>
<dbReference type="PANTHER" id="PTHR11141">
    <property type="entry name" value="PROTEIN TRANSPORT PROTEIN SEC23"/>
    <property type="match status" value="1"/>
</dbReference>